<accession>B7Q953</accession>
<reference evidence="1 3" key="1">
    <citation type="submission" date="2008-03" db="EMBL/GenBank/DDBJ databases">
        <title>Annotation of Ixodes scapularis.</title>
        <authorList>
            <consortium name="Ixodes scapularis Genome Project Consortium"/>
            <person name="Caler E."/>
            <person name="Hannick L.I."/>
            <person name="Bidwell S."/>
            <person name="Joardar V."/>
            <person name="Thiagarajan M."/>
            <person name="Amedeo P."/>
            <person name="Galinsky K.J."/>
            <person name="Schobel S."/>
            <person name="Inman J."/>
            <person name="Hostetler J."/>
            <person name="Miller J."/>
            <person name="Hammond M."/>
            <person name="Megy K."/>
            <person name="Lawson D."/>
            <person name="Kodira C."/>
            <person name="Sutton G."/>
            <person name="Meyer J."/>
            <person name="Hill C.A."/>
            <person name="Birren B."/>
            <person name="Nene V."/>
            <person name="Collins F."/>
            <person name="Alarcon-Chaidez F."/>
            <person name="Wikel S."/>
            <person name="Strausberg R."/>
        </authorList>
    </citation>
    <scope>NUCLEOTIDE SEQUENCE [LARGE SCALE GENOMIC DNA]</scope>
    <source>
        <strain evidence="3">Wikel</strain>
        <strain evidence="1">Wikel colony</strain>
    </source>
</reference>
<dbReference type="VEuPathDB" id="VectorBase:ISCW021001"/>
<dbReference type="EMBL" id="DS887490">
    <property type="protein sequence ID" value="EEC15375.1"/>
    <property type="molecule type" value="Genomic_DNA"/>
</dbReference>
<dbReference type="InParanoid" id="B7Q953"/>
<dbReference type="VEuPathDB" id="VectorBase:ISCI021001"/>
<dbReference type="Proteomes" id="UP000001555">
    <property type="component" value="Unassembled WGS sequence"/>
</dbReference>
<dbReference type="PaxDb" id="6945-B7Q953"/>
<dbReference type="VEuPathDB" id="VectorBase:ISCP_006526"/>
<proteinExistence type="predicted"/>
<dbReference type="OrthoDB" id="6503614at2759"/>
<dbReference type="EnsemblMetazoa" id="ISCW021001-RA">
    <property type="protein sequence ID" value="ISCW021001-PA"/>
    <property type="gene ID" value="ISCW021001"/>
</dbReference>
<dbReference type="HOGENOM" id="CLU_1620872_0_0_1"/>
<name>B7Q953_IXOSC</name>
<evidence type="ECO:0000313" key="3">
    <source>
        <dbReference type="Proteomes" id="UP000001555"/>
    </source>
</evidence>
<dbReference type="EMBL" id="ABJB010264758">
    <property type="status" value="NOT_ANNOTATED_CDS"/>
    <property type="molecule type" value="Genomic_DNA"/>
</dbReference>
<dbReference type="AlphaFoldDB" id="B7Q953"/>
<keyword evidence="3" id="KW-1185">Reference proteome</keyword>
<organism>
    <name type="scientific">Ixodes scapularis</name>
    <name type="common">Black-legged tick</name>
    <name type="synonym">Deer tick</name>
    <dbReference type="NCBI Taxonomy" id="6945"/>
    <lineage>
        <taxon>Eukaryota</taxon>
        <taxon>Metazoa</taxon>
        <taxon>Ecdysozoa</taxon>
        <taxon>Arthropoda</taxon>
        <taxon>Chelicerata</taxon>
        <taxon>Arachnida</taxon>
        <taxon>Acari</taxon>
        <taxon>Parasitiformes</taxon>
        <taxon>Ixodida</taxon>
        <taxon>Ixodoidea</taxon>
        <taxon>Ixodidae</taxon>
        <taxon>Ixodinae</taxon>
        <taxon>Ixodes</taxon>
    </lineage>
</organism>
<evidence type="ECO:0000313" key="1">
    <source>
        <dbReference type="EMBL" id="EEC15375.1"/>
    </source>
</evidence>
<protein>
    <submittedName>
        <fullName evidence="1 2">Uncharacterized protein</fullName>
    </submittedName>
</protein>
<gene>
    <name evidence="1" type="ORF">IscW_ISCW021001</name>
</gene>
<reference evidence="2" key="2">
    <citation type="submission" date="2020-05" db="UniProtKB">
        <authorList>
            <consortium name="EnsemblMetazoa"/>
        </authorList>
    </citation>
    <scope>IDENTIFICATION</scope>
    <source>
        <strain evidence="2">wikel</strain>
    </source>
</reference>
<evidence type="ECO:0000313" key="2">
    <source>
        <dbReference type="EnsemblMetazoa" id="ISCW021001-PA"/>
    </source>
</evidence>
<sequence length="164" mass="18932">MVSRSLDQIRRRSRSARVLQMGGRIRTLIQDILEVSREVIRARRAIQMGGQRGEHNLRNIFAAESKLKELIDLESELADELASWRRSDFDSEDDYFAELQRMEDKVRRLIDVERRLVREIRGIMISECCRQDIPSDGAAAEAALIAGVSVNDTERRDPTLRTYS</sequence>